<keyword evidence="6 9" id="KW-0472">Membrane</keyword>
<accession>A0AAD1R7V2</accession>
<evidence type="ECO:0000259" key="10">
    <source>
        <dbReference type="PROSITE" id="PS51704"/>
    </source>
</evidence>
<keyword evidence="3 9" id="KW-0812">Transmembrane</keyword>
<dbReference type="InterPro" id="IPR017946">
    <property type="entry name" value="PLC-like_Pdiesterase_TIM-brl"/>
</dbReference>
<sequence length="1192" mass="133499">MNPVNQLANHCDVNELSIHCDVNELSNYCDVNELSNHCDVSELSNHCGVNELSNHCDVNDLSNYCDVNELSNHCGVNELSNHCDVNELSNHCDINELSNHCGVNEQSNHCDVNELSNHCGVNEQSNHCDVNELSNHCGVNELSNHCGVNEQSNHCGVNEQSNHCGVNELSNHCDVNELSNHCGVNGQSNHCDVNELSNHCDVNELSNHCDVNELSDHCGVNELSNHCGMNELSNHCGVNERSNHCDVNELSNHCGVNELSNHCGVNELSNHCGVNERSNHCDVNELSNHCDVNELSNHCGVNELSNHCGVNEQSNHCGVNEQSNHCGVNELSNHCDVNELSNHCGVNEQSNHCDVNELSNHCDVNELSNHCDVNELSNLCGVNELSNHCDVNELSNHCDVNELSNHCGVNELSNHCGVNEQSNHCDVNELSNHCDVNELSNHCDVNELSDHCGVNELSNHCGVNELSNHCGVNEQSNHCDVNELSNHCGVNELSNHCGVNELSNHCGVNERSNHCDVNELSNHCDVNELSNHCGVNELSNHCDVNEPDYQTITGYSCLLYPDLTEASEPGILIVGAYANLNSGGTAWITFQLHPLCLSARHSLWIFPKDDNVRFSNGWHIHQPEEAAIRKAKDCACRWKRYQRQKTEPGQWCCKKTEYVFFLLLVGAFCLSLVFLYFWGEAQNDYNDFDWYTYGSVGYWFLWSLVILVVAALLFTYIAILLVLAVCLLSEGQQLYLHWSHKTGTLVVLLFSIAALAALSKLWGEEWDTVRLSFQVTAPYLHVGAIAAMVLMSWPVALYFVRMNKKDAGYLSQVLVIAPYLLLLLFLYLIPLGMYSPCIREKGTLPPKPLLIGHRGSPKLAPENTKMSFEKTIEHGGNGLETDVTISFDGVPFLMHDSTLKRTTDVDDVFPNWTKVNAAMMSWEMLEKLNAGKWFLQDKPFSHMASPSNEDEQMAANQSIFKLSEFLKLADHHNKTVLFDLYRPPKEHPYRESWINRTLEVILNESLVDPKLVFWLPNDMRSFVQVVAPGFQQTVGIKAPLEELLSNRIVKLNLPYSKMSYSDIRMYAAANITTNLYVVSEPWLYSLAWCAGAHSVTTNTVQTLKPMDKPMFLMTPTEYQLMWILTDIISALLITLIFVLHWWRERGLACCPETIDLLDELDMSVSEDSYGKSRPTSPNETHNTENLGGVDTA</sequence>
<feature type="compositionally biased region" description="Polar residues" evidence="8">
    <location>
        <begin position="1173"/>
        <end position="1185"/>
    </location>
</feature>
<feature type="transmembrane region" description="Helical" evidence="9">
    <location>
        <begin position="658"/>
        <end position="679"/>
    </location>
</feature>
<comment type="similarity">
    <text evidence="2">Belongs to the glycerophosphoryl diester phosphodiesterase family.</text>
</comment>
<dbReference type="GO" id="GO:0006629">
    <property type="term" value="P:lipid metabolic process"/>
    <property type="evidence" value="ECO:0007669"/>
    <property type="project" value="InterPro"/>
</dbReference>
<dbReference type="InterPro" id="IPR030395">
    <property type="entry name" value="GP_PDE_dom"/>
</dbReference>
<evidence type="ECO:0000256" key="8">
    <source>
        <dbReference type="SAM" id="MobiDB-lite"/>
    </source>
</evidence>
<feature type="transmembrane region" description="Helical" evidence="9">
    <location>
        <begin position="1120"/>
        <end position="1142"/>
    </location>
</feature>
<dbReference type="GO" id="GO:0016020">
    <property type="term" value="C:membrane"/>
    <property type="evidence" value="ECO:0007669"/>
    <property type="project" value="UniProtKB-SubCell"/>
</dbReference>
<feature type="transmembrane region" description="Helical" evidence="9">
    <location>
        <begin position="699"/>
        <end position="728"/>
    </location>
</feature>
<dbReference type="AlphaFoldDB" id="A0AAD1R7V2"/>
<name>A0AAD1R7V2_PELCU</name>
<keyword evidence="12" id="KW-1185">Reference proteome</keyword>
<reference evidence="11" key="1">
    <citation type="submission" date="2022-03" db="EMBL/GenBank/DDBJ databases">
        <authorList>
            <person name="Alioto T."/>
            <person name="Alioto T."/>
            <person name="Gomez Garrido J."/>
        </authorList>
    </citation>
    <scope>NUCLEOTIDE SEQUENCE</scope>
</reference>
<keyword evidence="5 9" id="KW-1133">Transmembrane helix</keyword>
<gene>
    <name evidence="11" type="ORF">PECUL_23A038948</name>
</gene>
<feature type="domain" description="GP-PDE" evidence="10">
    <location>
        <begin position="848"/>
        <end position="1107"/>
    </location>
</feature>
<dbReference type="SUPFAM" id="SSF51695">
    <property type="entry name" value="PLC-like phosphodiesterases"/>
    <property type="match status" value="1"/>
</dbReference>
<evidence type="ECO:0000313" key="11">
    <source>
        <dbReference type="EMBL" id="CAH2225720.1"/>
    </source>
</evidence>
<evidence type="ECO:0000256" key="1">
    <source>
        <dbReference type="ARBA" id="ARBA00004141"/>
    </source>
</evidence>
<evidence type="ECO:0000256" key="5">
    <source>
        <dbReference type="ARBA" id="ARBA00022989"/>
    </source>
</evidence>
<keyword evidence="7" id="KW-0325">Glycoprotein</keyword>
<evidence type="ECO:0000256" key="6">
    <source>
        <dbReference type="ARBA" id="ARBA00023136"/>
    </source>
</evidence>
<keyword evidence="4" id="KW-0378">Hydrolase</keyword>
<dbReference type="Pfam" id="PF03009">
    <property type="entry name" value="GDPD"/>
    <property type="match status" value="1"/>
</dbReference>
<feature type="transmembrane region" description="Helical" evidence="9">
    <location>
        <begin position="779"/>
        <end position="800"/>
    </location>
</feature>
<dbReference type="Gene3D" id="3.20.20.190">
    <property type="entry name" value="Phosphatidylinositol (PI) phosphodiesterase"/>
    <property type="match status" value="1"/>
</dbReference>
<feature type="transmembrane region" description="Helical" evidence="9">
    <location>
        <begin position="807"/>
        <end position="829"/>
    </location>
</feature>
<feature type="transmembrane region" description="Helical" evidence="9">
    <location>
        <begin position="740"/>
        <end position="759"/>
    </location>
</feature>
<protein>
    <submittedName>
        <fullName evidence="11">Glycerophosphodiester phosphodiesterase domain-containing 4</fullName>
    </submittedName>
</protein>
<evidence type="ECO:0000256" key="2">
    <source>
        <dbReference type="ARBA" id="ARBA00007277"/>
    </source>
</evidence>
<dbReference type="GO" id="GO:0008889">
    <property type="term" value="F:glycerophosphodiester phosphodiesterase activity"/>
    <property type="evidence" value="ECO:0007669"/>
    <property type="project" value="TreeGrafter"/>
</dbReference>
<comment type="subcellular location">
    <subcellularLocation>
        <location evidence="1">Membrane</location>
        <topology evidence="1">Multi-pass membrane protein</topology>
    </subcellularLocation>
</comment>
<dbReference type="PANTHER" id="PTHR23344:SF13">
    <property type="entry name" value="GLYCEROPHOSPHODIESTER PHOSPHODIESTERASE DOMAIN-CONTAINING PROTEIN 4"/>
    <property type="match status" value="1"/>
</dbReference>
<organism evidence="11 12">
    <name type="scientific">Pelobates cultripes</name>
    <name type="common">Western spadefoot toad</name>
    <dbReference type="NCBI Taxonomy" id="61616"/>
    <lineage>
        <taxon>Eukaryota</taxon>
        <taxon>Metazoa</taxon>
        <taxon>Chordata</taxon>
        <taxon>Craniata</taxon>
        <taxon>Vertebrata</taxon>
        <taxon>Euteleostomi</taxon>
        <taxon>Amphibia</taxon>
        <taxon>Batrachia</taxon>
        <taxon>Anura</taxon>
        <taxon>Pelobatoidea</taxon>
        <taxon>Pelobatidae</taxon>
        <taxon>Pelobates</taxon>
    </lineage>
</organism>
<dbReference type="EMBL" id="OW240912">
    <property type="protein sequence ID" value="CAH2225720.1"/>
    <property type="molecule type" value="Genomic_DNA"/>
</dbReference>
<dbReference type="PANTHER" id="PTHR23344">
    <property type="entry name" value="GLYCEROPHOSPHORYL DIESTER PHOSPHODIESTERASE"/>
    <property type="match status" value="1"/>
</dbReference>
<evidence type="ECO:0000313" key="12">
    <source>
        <dbReference type="Proteomes" id="UP001295444"/>
    </source>
</evidence>
<feature type="region of interest" description="Disordered" evidence="8">
    <location>
        <begin position="1167"/>
        <end position="1192"/>
    </location>
</feature>
<evidence type="ECO:0000256" key="4">
    <source>
        <dbReference type="ARBA" id="ARBA00022801"/>
    </source>
</evidence>
<evidence type="ECO:0000256" key="7">
    <source>
        <dbReference type="ARBA" id="ARBA00023180"/>
    </source>
</evidence>
<proteinExistence type="inferred from homology"/>
<evidence type="ECO:0000256" key="9">
    <source>
        <dbReference type="SAM" id="Phobius"/>
    </source>
</evidence>
<evidence type="ECO:0000256" key="3">
    <source>
        <dbReference type="ARBA" id="ARBA00022692"/>
    </source>
</evidence>
<dbReference type="Proteomes" id="UP001295444">
    <property type="component" value="Chromosome 01"/>
</dbReference>
<dbReference type="PROSITE" id="PS51704">
    <property type="entry name" value="GP_PDE"/>
    <property type="match status" value="1"/>
</dbReference>